<dbReference type="InterPro" id="IPR017970">
    <property type="entry name" value="Homeobox_CS"/>
</dbReference>
<comment type="subcellular location">
    <subcellularLocation>
        <location evidence="1 5 6">Nucleus</location>
    </subcellularLocation>
</comment>
<dbReference type="Pfam" id="PF00046">
    <property type="entry name" value="Homeodomain"/>
    <property type="match status" value="1"/>
</dbReference>
<protein>
    <recommendedName>
        <fullName evidence="8">Homeobox domain-containing protein</fullName>
    </recommendedName>
</protein>
<dbReference type="PANTHER" id="PTHR24329:SF543">
    <property type="entry name" value="FI01017P-RELATED"/>
    <property type="match status" value="1"/>
</dbReference>
<keyword evidence="4 5" id="KW-0539">Nucleus</keyword>
<feature type="domain" description="Homeobox" evidence="8">
    <location>
        <begin position="41"/>
        <end position="101"/>
    </location>
</feature>
<comment type="caution">
    <text evidence="9">The sequence shown here is derived from an EMBL/GenBank/DDBJ whole genome shotgun (WGS) entry which is preliminary data.</text>
</comment>
<evidence type="ECO:0000313" key="10">
    <source>
        <dbReference type="Proteomes" id="UP001186944"/>
    </source>
</evidence>
<accession>A0AA89BU48</accession>
<name>A0AA89BU48_PINIB</name>
<feature type="DNA-binding region" description="Homeobox" evidence="5">
    <location>
        <begin position="43"/>
        <end position="102"/>
    </location>
</feature>
<keyword evidence="2 5" id="KW-0238">DNA-binding</keyword>
<dbReference type="AlphaFoldDB" id="A0AA89BU48"/>
<gene>
    <name evidence="9" type="ORF">FSP39_015663</name>
</gene>
<evidence type="ECO:0000256" key="4">
    <source>
        <dbReference type="ARBA" id="ARBA00023242"/>
    </source>
</evidence>
<dbReference type="FunFam" id="1.10.10.60:FF:000291">
    <property type="entry name" value="ALX homeobox protein 1"/>
    <property type="match status" value="1"/>
</dbReference>
<dbReference type="CDD" id="cd00086">
    <property type="entry name" value="homeodomain"/>
    <property type="match status" value="1"/>
</dbReference>
<dbReference type="GO" id="GO:0000981">
    <property type="term" value="F:DNA-binding transcription factor activity, RNA polymerase II-specific"/>
    <property type="evidence" value="ECO:0007669"/>
    <property type="project" value="InterPro"/>
</dbReference>
<evidence type="ECO:0000313" key="9">
    <source>
        <dbReference type="EMBL" id="KAK3090909.1"/>
    </source>
</evidence>
<dbReference type="SMART" id="SM00389">
    <property type="entry name" value="HOX"/>
    <property type="match status" value="1"/>
</dbReference>
<evidence type="ECO:0000256" key="3">
    <source>
        <dbReference type="ARBA" id="ARBA00023155"/>
    </source>
</evidence>
<evidence type="ECO:0000256" key="5">
    <source>
        <dbReference type="PROSITE-ProRule" id="PRU00108"/>
    </source>
</evidence>
<sequence length="165" mass="19249">MSKVGGTSTEDRGHSDSAQDNAVKQASENSLVLEQFFMGRSRQRRQRTTFSPYQIAALENLFTRTHYPDIFVREELALQINLCEARIQVWFQNRRAKWRKEMRNIGIDTRMRTREMPATSTPPLARSSNQILTRPLLGYTFNSSDLDYFHGLSNTHQIRCSERYV</sequence>
<feature type="region of interest" description="Disordered" evidence="7">
    <location>
        <begin position="1"/>
        <end position="25"/>
    </location>
</feature>
<dbReference type="GO" id="GO:0000977">
    <property type="term" value="F:RNA polymerase II transcription regulatory region sequence-specific DNA binding"/>
    <property type="evidence" value="ECO:0007669"/>
    <property type="project" value="TreeGrafter"/>
</dbReference>
<dbReference type="InterPro" id="IPR009057">
    <property type="entry name" value="Homeodomain-like_sf"/>
</dbReference>
<dbReference type="InterPro" id="IPR001356">
    <property type="entry name" value="HD"/>
</dbReference>
<reference evidence="9" key="1">
    <citation type="submission" date="2019-08" db="EMBL/GenBank/DDBJ databases">
        <title>The improved chromosome-level genome for the pearl oyster Pinctada fucata martensii using PacBio sequencing and Hi-C.</title>
        <authorList>
            <person name="Zheng Z."/>
        </authorList>
    </citation>
    <scope>NUCLEOTIDE SEQUENCE</scope>
    <source>
        <strain evidence="9">ZZ-2019</strain>
        <tissue evidence="9">Adductor muscle</tissue>
    </source>
</reference>
<keyword evidence="3 5" id="KW-0371">Homeobox</keyword>
<dbReference type="InterPro" id="IPR050649">
    <property type="entry name" value="Paired_Homeobox_TFs"/>
</dbReference>
<proteinExistence type="predicted"/>
<dbReference type="PANTHER" id="PTHR24329">
    <property type="entry name" value="HOMEOBOX PROTEIN ARISTALESS"/>
    <property type="match status" value="1"/>
</dbReference>
<evidence type="ECO:0000256" key="7">
    <source>
        <dbReference type="SAM" id="MobiDB-lite"/>
    </source>
</evidence>
<evidence type="ECO:0000256" key="2">
    <source>
        <dbReference type="ARBA" id="ARBA00023125"/>
    </source>
</evidence>
<dbReference type="SUPFAM" id="SSF46689">
    <property type="entry name" value="Homeodomain-like"/>
    <property type="match status" value="1"/>
</dbReference>
<evidence type="ECO:0000256" key="6">
    <source>
        <dbReference type="RuleBase" id="RU000682"/>
    </source>
</evidence>
<dbReference type="PROSITE" id="PS50071">
    <property type="entry name" value="HOMEOBOX_2"/>
    <property type="match status" value="1"/>
</dbReference>
<dbReference type="PROSITE" id="PS00027">
    <property type="entry name" value="HOMEOBOX_1"/>
    <property type="match status" value="1"/>
</dbReference>
<keyword evidence="10" id="KW-1185">Reference proteome</keyword>
<dbReference type="GO" id="GO:0005634">
    <property type="term" value="C:nucleus"/>
    <property type="evidence" value="ECO:0007669"/>
    <property type="project" value="UniProtKB-SubCell"/>
</dbReference>
<evidence type="ECO:0000259" key="8">
    <source>
        <dbReference type="PROSITE" id="PS50071"/>
    </source>
</evidence>
<evidence type="ECO:0000256" key="1">
    <source>
        <dbReference type="ARBA" id="ARBA00004123"/>
    </source>
</evidence>
<dbReference type="Gene3D" id="1.10.10.60">
    <property type="entry name" value="Homeodomain-like"/>
    <property type="match status" value="1"/>
</dbReference>
<dbReference type="EMBL" id="VSWD01000010">
    <property type="protein sequence ID" value="KAK3090909.1"/>
    <property type="molecule type" value="Genomic_DNA"/>
</dbReference>
<organism evidence="9 10">
    <name type="scientific">Pinctada imbricata</name>
    <name type="common">Atlantic pearl-oyster</name>
    <name type="synonym">Pinctada martensii</name>
    <dbReference type="NCBI Taxonomy" id="66713"/>
    <lineage>
        <taxon>Eukaryota</taxon>
        <taxon>Metazoa</taxon>
        <taxon>Spiralia</taxon>
        <taxon>Lophotrochozoa</taxon>
        <taxon>Mollusca</taxon>
        <taxon>Bivalvia</taxon>
        <taxon>Autobranchia</taxon>
        <taxon>Pteriomorphia</taxon>
        <taxon>Pterioida</taxon>
        <taxon>Pterioidea</taxon>
        <taxon>Pteriidae</taxon>
        <taxon>Pinctada</taxon>
    </lineage>
</organism>
<dbReference type="Proteomes" id="UP001186944">
    <property type="component" value="Unassembled WGS sequence"/>
</dbReference>